<evidence type="ECO:0000256" key="6">
    <source>
        <dbReference type="ARBA" id="ARBA00023242"/>
    </source>
</evidence>
<dbReference type="InterPro" id="IPR005333">
    <property type="entry name" value="Transcription_factor_TCP"/>
</dbReference>
<feature type="domain" description="R" evidence="9">
    <location>
        <begin position="181"/>
        <end position="198"/>
    </location>
</feature>
<evidence type="ECO:0000259" key="9">
    <source>
        <dbReference type="PROSITE" id="PS51370"/>
    </source>
</evidence>
<organism evidence="10 11">
    <name type="scientific">Spinacia oleracea</name>
    <name type="common">Spinach</name>
    <dbReference type="NCBI Taxonomy" id="3562"/>
    <lineage>
        <taxon>Eukaryota</taxon>
        <taxon>Viridiplantae</taxon>
        <taxon>Streptophyta</taxon>
        <taxon>Embryophyta</taxon>
        <taxon>Tracheophyta</taxon>
        <taxon>Spermatophyta</taxon>
        <taxon>Magnoliopsida</taxon>
        <taxon>eudicotyledons</taxon>
        <taxon>Gunneridae</taxon>
        <taxon>Pentapetalae</taxon>
        <taxon>Caryophyllales</taxon>
        <taxon>Chenopodiaceae</taxon>
        <taxon>Chenopodioideae</taxon>
        <taxon>Anserineae</taxon>
        <taxon>Spinacia</taxon>
    </lineage>
</organism>
<reference evidence="10" key="1">
    <citation type="journal article" date="2021" name="Nat. Commun.">
        <title>Genomic analyses provide insights into spinach domestication and the genetic basis of agronomic traits.</title>
        <authorList>
            <person name="Cai X."/>
            <person name="Sun X."/>
            <person name="Xu C."/>
            <person name="Sun H."/>
            <person name="Wang X."/>
            <person name="Ge C."/>
            <person name="Zhang Z."/>
            <person name="Wang Q."/>
            <person name="Fei Z."/>
            <person name="Jiao C."/>
            <person name="Wang Q."/>
        </authorList>
    </citation>
    <scope>NUCLEOTIDE SEQUENCE [LARGE SCALE GENOMIC DNA]</scope>
    <source>
        <strain evidence="10">cv. Varoflay</strain>
    </source>
</reference>
<dbReference type="OrthoDB" id="1896834at2759"/>
<reference evidence="11" key="2">
    <citation type="submission" date="2025-08" db="UniProtKB">
        <authorList>
            <consortium name="RefSeq"/>
        </authorList>
    </citation>
    <scope>IDENTIFICATION</scope>
    <source>
        <tissue evidence="11">Leaf</tissue>
    </source>
</reference>
<dbReference type="AlphaFoldDB" id="A0A9R0JUK3"/>
<dbReference type="GO" id="GO:2000032">
    <property type="term" value="P:regulation of secondary shoot formation"/>
    <property type="evidence" value="ECO:0000318"/>
    <property type="project" value="GO_Central"/>
</dbReference>
<name>A0A9R0JUK3_SPIOL</name>
<evidence type="ECO:0000256" key="2">
    <source>
        <dbReference type="ARBA" id="ARBA00022473"/>
    </source>
</evidence>
<sequence>MFSSDNSSLPLYYNQSPSFTSNDNPESNNIFFQHFHHEKLLSTNYPPISDNSIVNLSSQPSINQQETILCPTNNVTMNRVSSSNRPAGKKDRHTKITTAQGVRDRRVRLSMNIAREFFNLQDMLGFDKASKTLGWLLAKCKADIDEVASTSNFKFIETSIEETKKRETNYLKNGRNVAKESKRREEARERARERTRNKKIVNNHHINHVNHPQSSYNYYNYEMINSKYDQESCGYYNDYVNQPPGFPDLNIINLSTEVQINSRPWETYNNQILH</sequence>
<dbReference type="InterPro" id="IPR017887">
    <property type="entry name" value="TF_TCP_subgr"/>
</dbReference>
<evidence type="ECO:0000313" key="11">
    <source>
        <dbReference type="RefSeq" id="XP_021847095.1"/>
    </source>
</evidence>
<evidence type="ECO:0000256" key="1">
    <source>
        <dbReference type="ARBA" id="ARBA00004123"/>
    </source>
</evidence>
<keyword evidence="6" id="KW-0539">Nucleus</keyword>
<proteinExistence type="predicted"/>
<comment type="subcellular location">
    <subcellularLocation>
        <location evidence="1">Nucleus</location>
    </subcellularLocation>
</comment>
<dbReference type="GO" id="GO:0005634">
    <property type="term" value="C:nucleus"/>
    <property type="evidence" value="ECO:0000318"/>
    <property type="project" value="GO_Central"/>
</dbReference>
<evidence type="ECO:0000256" key="5">
    <source>
        <dbReference type="ARBA" id="ARBA00023163"/>
    </source>
</evidence>
<dbReference type="GO" id="GO:0043565">
    <property type="term" value="F:sequence-specific DNA binding"/>
    <property type="evidence" value="ECO:0000318"/>
    <property type="project" value="GO_Central"/>
</dbReference>
<dbReference type="PANTHER" id="PTHR31072:SF87">
    <property type="entry name" value="TRANSCRIPTION FACTOR TCP12"/>
    <property type="match status" value="1"/>
</dbReference>
<evidence type="ECO:0000256" key="4">
    <source>
        <dbReference type="ARBA" id="ARBA00023125"/>
    </source>
</evidence>
<accession>A0A9R0JUK3</accession>
<feature type="region of interest" description="Disordered" evidence="7">
    <location>
        <begin position="175"/>
        <end position="194"/>
    </location>
</feature>
<feature type="compositionally biased region" description="Basic and acidic residues" evidence="7">
    <location>
        <begin position="177"/>
        <end position="194"/>
    </location>
</feature>
<dbReference type="Proteomes" id="UP000813463">
    <property type="component" value="Chromosome 1"/>
</dbReference>
<keyword evidence="10" id="KW-1185">Reference proteome</keyword>
<evidence type="ECO:0000313" key="10">
    <source>
        <dbReference type="Proteomes" id="UP000813463"/>
    </source>
</evidence>
<dbReference type="PROSITE" id="PS51370">
    <property type="entry name" value="R"/>
    <property type="match status" value="1"/>
</dbReference>
<feature type="domain" description="TCP" evidence="8">
    <location>
        <begin position="89"/>
        <end position="147"/>
    </location>
</feature>
<dbReference type="KEGG" id="soe:110786827"/>
<evidence type="ECO:0000256" key="7">
    <source>
        <dbReference type="SAM" id="MobiDB-lite"/>
    </source>
</evidence>
<evidence type="ECO:0000259" key="8">
    <source>
        <dbReference type="PROSITE" id="PS51369"/>
    </source>
</evidence>
<dbReference type="GO" id="GO:0003700">
    <property type="term" value="F:DNA-binding transcription factor activity"/>
    <property type="evidence" value="ECO:0000318"/>
    <property type="project" value="GO_Central"/>
</dbReference>
<dbReference type="RefSeq" id="XP_021847095.1">
    <property type="nucleotide sequence ID" value="XM_021991403.2"/>
</dbReference>
<protein>
    <submittedName>
        <fullName evidence="11">Transcription factor CYCLOIDEA-like</fullName>
    </submittedName>
</protein>
<dbReference type="GeneID" id="110786827"/>
<evidence type="ECO:0000256" key="3">
    <source>
        <dbReference type="ARBA" id="ARBA00023015"/>
    </source>
</evidence>
<dbReference type="Pfam" id="PF03634">
    <property type="entry name" value="TCP"/>
    <property type="match status" value="1"/>
</dbReference>
<gene>
    <name evidence="11" type="primary">LOC110786827</name>
</gene>
<keyword evidence="2" id="KW-0217">Developmental protein</keyword>
<dbReference type="InterPro" id="IPR017888">
    <property type="entry name" value="CYC/TB1_R_domain"/>
</dbReference>
<dbReference type="PROSITE" id="PS51369">
    <property type="entry name" value="TCP"/>
    <property type="match status" value="1"/>
</dbReference>
<keyword evidence="4" id="KW-0238">DNA-binding</keyword>
<dbReference type="PANTHER" id="PTHR31072">
    <property type="entry name" value="TRANSCRIPTION FACTOR TCP4-RELATED"/>
    <property type="match status" value="1"/>
</dbReference>
<keyword evidence="3" id="KW-0805">Transcription regulation</keyword>
<keyword evidence="5" id="KW-0804">Transcription</keyword>